<evidence type="ECO:0000256" key="2">
    <source>
        <dbReference type="ARBA" id="ARBA00022741"/>
    </source>
</evidence>
<dbReference type="InterPro" id="IPR004130">
    <property type="entry name" value="Gpn"/>
</dbReference>
<dbReference type="Gene3D" id="3.40.50.300">
    <property type="entry name" value="P-loop containing nucleotide triphosphate hydrolases"/>
    <property type="match status" value="1"/>
</dbReference>
<dbReference type="Pfam" id="PF03029">
    <property type="entry name" value="ATP_bind_1"/>
    <property type="match status" value="1"/>
</dbReference>
<dbReference type="EMBL" id="JAYMRP010000065">
    <property type="protein sequence ID" value="MFB8777976.1"/>
    <property type="molecule type" value="Genomic_DNA"/>
</dbReference>
<organism evidence="5 6">
    <name type="scientific">Streptomyces broussonetiae</name>
    <dbReference type="NCBI Taxonomy" id="2686304"/>
    <lineage>
        <taxon>Bacteria</taxon>
        <taxon>Bacillati</taxon>
        <taxon>Actinomycetota</taxon>
        <taxon>Actinomycetes</taxon>
        <taxon>Kitasatosporales</taxon>
        <taxon>Streptomycetaceae</taxon>
        <taxon>Streptomyces</taxon>
    </lineage>
</organism>
<dbReference type="CDD" id="cd00882">
    <property type="entry name" value="Ras_like_GTPase"/>
    <property type="match status" value="1"/>
</dbReference>
<evidence type="ECO:0000313" key="6">
    <source>
        <dbReference type="Proteomes" id="UP001585080"/>
    </source>
</evidence>
<reference evidence="5 6" key="1">
    <citation type="submission" date="2024-01" db="EMBL/GenBank/DDBJ databases">
        <title>Genome mining of biosynthetic gene clusters to explore secondary metabolites of Streptomyces sp.</title>
        <authorList>
            <person name="Baig A."/>
            <person name="Ajitkumar Shintre N."/>
            <person name="Kumar H."/>
            <person name="Anbarasu A."/>
            <person name="Ramaiah S."/>
        </authorList>
    </citation>
    <scope>NUCLEOTIDE SEQUENCE [LARGE SCALE GENOMIC DNA]</scope>
    <source>
        <strain evidence="5 6">A57</strain>
    </source>
</reference>
<proteinExistence type="inferred from homology"/>
<accession>A0ABV5EMH0</accession>
<dbReference type="Proteomes" id="UP001585080">
    <property type="component" value="Unassembled WGS sequence"/>
</dbReference>
<dbReference type="PANTHER" id="PTHR42708:SF1">
    <property type="entry name" value="GLIDING MOTILITY PROTEIN MGLA"/>
    <property type="match status" value="1"/>
</dbReference>
<keyword evidence="3" id="KW-0378">Hydrolase</keyword>
<evidence type="ECO:0000256" key="1">
    <source>
        <dbReference type="ARBA" id="ARBA00005290"/>
    </source>
</evidence>
<dbReference type="SUPFAM" id="SSF52540">
    <property type="entry name" value="P-loop containing nucleoside triphosphate hydrolases"/>
    <property type="match status" value="1"/>
</dbReference>
<gene>
    <name evidence="5" type="ORF">VSS16_35625</name>
</gene>
<evidence type="ECO:0000313" key="5">
    <source>
        <dbReference type="EMBL" id="MFB8777976.1"/>
    </source>
</evidence>
<evidence type="ECO:0000256" key="4">
    <source>
        <dbReference type="ARBA" id="ARBA00023134"/>
    </source>
</evidence>
<dbReference type="InterPro" id="IPR027417">
    <property type="entry name" value="P-loop_NTPase"/>
</dbReference>
<comment type="similarity">
    <text evidence="1">Belongs to the GPN-loop GTPase family.</text>
</comment>
<comment type="caution">
    <text evidence="5">The sequence shown here is derived from an EMBL/GenBank/DDBJ whole genome shotgun (WGS) entry which is preliminary data.</text>
</comment>
<dbReference type="PANTHER" id="PTHR42708">
    <property type="entry name" value="ATP/GTP-BINDING PROTEIN-RELATED"/>
    <property type="match status" value="1"/>
</dbReference>
<protein>
    <submittedName>
        <fullName evidence="5">ATP/GTP-binding protein</fullName>
    </submittedName>
</protein>
<keyword evidence="6" id="KW-1185">Reference proteome</keyword>
<dbReference type="RefSeq" id="WP_376736404.1">
    <property type="nucleotide sequence ID" value="NZ_JAYMRP010000065.1"/>
</dbReference>
<sequence length="200" mass="21444">MPVPPAELMTLKVVVAGGFGVGKTTLIGAVSEIPPLRTEEVLTEAGRPLDDTSGVEAKNTTTVALDFGRITFNDGPRPMEMFLFGTPGQPRFIPIWDHLVHGAHGAIVLVDTRRLEGSWHAVDYFERTGLPFIVAVNLFQDAARYPEADIARALRLHPGVPVISCDARDEQSVAGVLIDLAEHALSTALTTTPSPALDSL</sequence>
<keyword evidence="2" id="KW-0547">Nucleotide-binding</keyword>
<name>A0ABV5EMH0_9ACTN</name>
<keyword evidence="4" id="KW-0342">GTP-binding</keyword>
<dbReference type="InterPro" id="IPR052705">
    <property type="entry name" value="Gliding_Motility_GTPase"/>
</dbReference>
<evidence type="ECO:0000256" key="3">
    <source>
        <dbReference type="ARBA" id="ARBA00022801"/>
    </source>
</evidence>